<evidence type="ECO:0000259" key="6">
    <source>
        <dbReference type="Pfam" id="PF04042"/>
    </source>
</evidence>
<evidence type="ECO:0000256" key="4">
    <source>
        <dbReference type="ARBA" id="ARBA00022705"/>
    </source>
</evidence>
<evidence type="ECO:0000313" key="9">
    <source>
        <dbReference type="Proteomes" id="UP000282613"/>
    </source>
</evidence>
<comment type="subcellular location">
    <subcellularLocation>
        <location evidence="1">Nucleus</location>
    </subcellularLocation>
</comment>
<dbReference type="InterPro" id="IPR016722">
    <property type="entry name" value="DNA_pol_alpha_bsu"/>
</dbReference>
<evidence type="ECO:0000313" key="8">
    <source>
        <dbReference type="EMBL" id="VDK33931.1"/>
    </source>
</evidence>
<dbReference type="PANTHER" id="PTHR23061">
    <property type="entry name" value="DNA POLYMERASE 2 ALPHA 70 KDA SUBUNIT"/>
    <property type="match status" value="1"/>
</dbReference>
<gene>
    <name evidence="8" type="ORF">TASK_LOCUS4750</name>
</gene>
<evidence type="ECO:0000313" key="10">
    <source>
        <dbReference type="WBParaSite" id="TASK_0000474901-mRNA-1"/>
    </source>
</evidence>
<feature type="domain" description="DNA polymerase alpha subunit B OB" evidence="7">
    <location>
        <begin position="177"/>
        <end position="249"/>
    </location>
</feature>
<reference evidence="8 9" key="2">
    <citation type="submission" date="2018-11" db="EMBL/GenBank/DDBJ databases">
        <authorList>
            <consortium name="Pathogen Informatics"/>
        </authorList>
    </citation>
    <scope>NUCLEOTIDE SEQUENCE [LARGE SCALE GENOMIC DNA]</scope>
</reference>
<dbReference type="STRING" id="60517.A0A0R3W439"/>
<keyword evidence="5" id="KW-0539">Nucleus</keyword>
<protein>
    <recommendedName>
        <fullName evidence="3">DNA polymerase alpha subunit B</fullName>
    </recommendedName>
</protein>
<reference evidence="10" key="1">
    <citation type="submission" date="2017-02" db="UniProtKB">
        <authorList>
            <consortium name="WormBaseParasite"/>
        </authorList>
    </citation>
    <scope>IDENTIFICATION</scope>
</reference>
<dbReference type="Pfam" id="PF22062">
    <property type="entry name" value="OB_DPOA2"/>
    <property type="match status" value="1"/>
</dbReference>
<sequence length="543" mass="60088">MSFYLGKSASNVVPSSANVDATSPVSLHGVVKSSGKILCSFPTRVEDQQSQCQAILRSPLVPLNHTSPWKIRSIPIQERNRSRYMYQPSLVKAELLDSWTWDLIKRILESLPPSVLGSTNSTMSHKPRFSLSSVLDTSLKQESSEIKKPAASALRPVHSRLQTPSMVAGRVAARPEVGAVKDVVQHQRLDPTNICIVGTRRAGGGDLGRVMLDVSTNASTLEYSLYTGQPVVLKATNVNGRSLTAFEFYQPKIPPPFNIEDEMCPDLHVAVACGPFTTNTSHDILPLLALLKIIKEQQPHVLILLGPFVDSSHPLIGQYCDSTFDELYQSRLNTVAEWCFLLKTKVVIVSSWREVCGSPVYPTPPPFNSAKPPWAHKNPEVASWYENVTFVWDPSTIKIGPYYVGLSSPDVLFQMSSEEMSANCSGDRLARLCRHVLASGTYYPVHPAPEDLPLDYPLWWDYARLPPDHSPHCVILPSRLKTFIKNVEGVVCVNPGLTARPSSATGGSYARLFFTRPRDGDRDQPTEKPVHCEVIIQGEVLQL</sequence>
<dbReference type="OrthoDB" id="336885at2759"/>
<evidence type="ECO:0000256" key="1">
    <source>
        <dbReference type="ARBA" id="ARBA00004123"/>
    </source>
</evidence>
<dbReference type="PANTHER" id="PTHR23061:SF12">
    <property type="entry name" value="DNA POLYMERASE ALPHA SUBUNIT B"/>
    <property type="match status" value="1"/>
</dbReference>
<dbReference type="EMBL" id="UYRS01018368">
    <property type="protein sequence ID" value="VDK33931.1"/>
    <property type="molecule type" value="Genomic_DNA"/>
</dbReference>
<name>A0A0R3W439_TAEAS</name>
<keyword evidence="4" id="KW-0235">DNA replication</keyword>
<organism evidence="10">
    <name type="scientific">Taenia asiatica</name>
    <name type="common">Asian tapeworm</name>
    <dbReference type="NCBI Taxonomy" id="60517"/>
    <lineage>
        <taxon>Eukaryota</taxon>
        <taxon>Metazoa</taxon>
        <taxon>Spiralia</taxon>
        <taxon>Lophotrochozoa</taxon>
        <taxon>Platyhelminthes</taxon>
        <taxon>Cestoda</taxon>
        <taxon>Eucestoda</taxon>
        <taxon>Cyclophyllidea</taxon>
        <taxon>Taeniidae</taxon>
        <taxon>Taenia</taxon>
    </lineage>
</organism>
<keyword evidence="9" id="KW-1185">Reference proteome</keyword>
<evidence type="ECO:0000256" key="5">
    <source>
        <dbReference type="ARBA" id="ARBA00023242"/>
    </source>
</evidence>
<dbReference type="GO" id="GO:0006270">
    <property type="term" value="P:DNA replication initiation"/>
    <property type="evidence" value="ECO:0007669"/>
    <property type="project" value="TreeGrafter"/>
</dbReference>
<dbReference type="AlphaFoldDB" id="A0A0R3W439"/>
<dbReference type="GO" id="GO:0005658">
    <property type="term" value="C:alpha DNA polymerase:primase complex"/>
    <property type="evidence" value="ECO:0007669"/>
    <property type="project" value="TreeGrafter"/>
</dbReference>
<evidence type="ECO:0000256" key="2">
    <source>
        <dbReference type="ARBA" id="ARBA00007299"/>
    </source>
</evidence>
<accession>A0A0R3W439</accession>
<evidence type="ECO:0000256" key="3">
    <source>
        <dbReference type="ARBA" id="ARBA00018596"/>
    </source>
</evidence>
<dbReference type="Proteomes" id="UP000282613">
    <property type="component" value="Unassembled WGS sequence"/>
</dbReference>
<dbReference type="Pfam" id="PF04042">
    <property type="entry name" value="DNA_pol_E_B"/>
    <property type="match status" value="1"/>
</dbReference>
<dbReference type="Gene3D" id="3.60.21.60">
    <property type="match status" value="2"/>
</dbReference>
<feature type="domain" description="DNA polymerase alpha/delta/epsilon subunit B" evidence="6">
    <location>
        <begin position="269"/>
        <end position="485"/>
    </location>
</feature>
<proteinExistence type="inferred from homology"/>
<comment type="similarity">
    <text evidence="2">Belongs to the DNA polymerase alpha subunit B family.</text>
</comment>
<dbReference type="GO" id="GO:0003677">
    <property type="term" value="F:DNA binding"/>
    <property type="evidence" value="ECO:0007669"/>
    <property type="project" value="InterPro"/>
</dbReference>
<evidence type="ECO:0000259" key="7">
    <source>
        <dbReference type="Pfam" id="PF22062"/>
    </source>
</evidence>
<dbReference type="WBParaSite" id="TASK_0000474901-mRNA-1">
    <property type="protein sequence ID" value="TASK_0000474901-mRNA-1"/>
    <property type="gene ID" value="TASK_0000474901"/>
</dbReference>
<dbReference type="InterPro" id="IPR007185">
    <property type="entry name" value="DNA_pol_a/d/e_bsu"/>
</dbReference>
<dbReference type="InterPro" id="IPR054300">
    <property type="entry name" value="OB_DPOA2"/>
</dbReference>